<evidence type="ECO:0000313" key="7">
    <source>
        <dbReference type="Proteomes" id="UP001175226"/>
    </source>
</evidence>
<dbReference type="Gene3D" id="3.50.50.60">
    <property type="entry name" value="FAD/NAD(P)-binding domain"/>
    <property type="match status" value="2"/>
</dbReference>
<accession>A0AA39JBF5</accession>
<evidence type="ECO:0000313" key="6">
    <source>
        <dbReference type="EMBL" id="KAK0439538.1"/>
    </source>
</evidence>
<proteinExistence type="inferred from homology"/>
<dbReference type="EMBL" id="JAUEPT010000037">
    <property type="protein sequence ID" value="KAK0439538.1"/>
    <property type="molecule type" value="Genomic_DNA"/>
</dbReference>
<dbReference type="GO" id="GO:0050660">
    <property type="term" value="F:flavin adenine dinucleotide binding"/>
    <property type="evidence" value="ECO:0007669"/>
    <property type="project" value="InterPro"/>
</dbReference>
<evidence type="ECO:0000256" key="4">
    <source>
        <dbReference type="ARBA" id="ARBA00023002"/>
    </source>
</evidence>
<sequence>MTNGLSSTYHGNMRRSRRRSRHLSSVSPQLPRTMRFLISLLSASLVTAQFVSQAPLLSDISHHELLRDDFYEFKWPIRKVAIIGAGPGGLISYREFIQAGFEVRLFERDDLPGGNWHYSEEVPPDAPVPNADPAVGDFVPSLPPKGANLPYTEEYVDKDITVLLDRRRNHREPKPVWASLKSNAPSVHQQIRETPWPDGTPWSLPHQTLQRYLRAFASWHGINTNDDSPDVSYSTRVEQVEKRFRNNQHVGWTLTLKKFVQTGDRTSQATWWTEDFDAVVVATGRYNAPNIPNIEGLAAWAAQFPGTIQHSRQYRRPEPFLNKTVLVVGAGTSGGEIARDLNFHARKVYLSTRPDNSTVPHFPREAQLGRVPENTTFVGEIKRFHPTSDISTGKVELTNGTVITGIDHIVFSTGFKYSFPFLRQYHNSSLGLNDRAQPGTLQPIVTDGTHLRSLHLDVFYIEEPTIGFININVGMQSFSYAEFTSLALAKVWSNKAKIPNTPTLWRLHEERTREQGGYGRHFQFLGAKRNREKIRFFVAWLNDAAVRYGGRQIDAAPSNGEVLAIWAASRYGNANISELSDSSFAPLTAEEKADRIIDIIFSDDW</sequence>
<feature type="region of interest" description="Disordered" evidence="5">
    <location>
        <begin position="1"/>
        <end position="26"/>
    </location>
</feature>
<keyword evidence="4" id="KW-0560">Oxidoreductase</keyword>
<gene>
    <name evidence="6" type="ORF">EV421DRAFT_842299</name>
</gene>
<protein>
    <recommendedName>
        <fullName evidence="8">FAD/NAD(P)-binding domain-containing protein</fullName>
    </recommendedName>
</protein>
<keyword evidence="2" id="KW-0285">Flavoprotein</keyword>
<evidence type="ECO:0000256" key="3">
    <source>
        <dbReference type="ARBA" id="ARBA00022827"/>
    </source>
</evidence>
<evidence type="ECO:0000256" key="2">
    <source>
        <dbReference type="ARBA" id="ARBA00022630"/>
    </source>
</evidence>
<reference evidence="6" key="1">
    <citation type="submission" date="2023-06" db="EMBL/GenBank/DDBJ databases">
        <authorList>
            <consortium name="Lawrence Berkeley National Laboratory"/>
            <person name="Ahrendt S."/>
            <person name="Sahu N."/>
            <person name="Indic B."/>
            <person name="Wong-Bajracharya J."/>
            <person name="Merenyi Z."/>
            <person name="Ke H.-M."/>
            <person name="Monk M."/>
            <person name="Kocsube S."/>
            <person name="Drula E."/>
            <person name="Lipzen A."/>
            <person name="Balint B."/>
            <person name="Henrissat B."/>
            <person name="Andreopoulos B."/>
            <person name="Martin F.M."/>
            <person name="Harder C.B."/>
            <person name="Rigling D."/>
            <person name="Ford K.L."/>
            <person name="Foster G.D."/>
            <person name="Pangilinan J."/>
            <person name="Papanicolaou A."/>
            <person name="Barry K."/>
            <person name="LaButti K."/>
            <person name="Viragh M."/>
            <person name="Koriabine M."/>
            <person name="Yan M."/>
            <person name="Riley R."/>
            <person name="Champramary S."/>
            <person name="Plett K.L."/>
            <person name="Tsai I.J."/>
            <person name="Slot J."/>
            <person name="Sipos G."/>
            <person name="Plett J."/>
            <person name="Nagy L.G."/>
            <person name="Grigoriev I.V."/>
        </authorList>
    </citation>
    <scope>NUCLEOTIDE SEQUENCE</scope>
    <source>
        <strain evidence="6">FPL87.14</strain>
    </source>
</reference>
<dbReference type="SUPFAM" id="SSF51905">
    <property type="entry name" value="FAD/NAD(P)-binding domain"/>
    <property type="match status" value="2"/>
</dbReference>
<keyword evidence="3" id="KW-0274">FAD</keyword>
<dbReference type="InterPro" id="IPR036188">
    <property type="entry name" value="FAD/NAD-bd_sf"/>
</dbReference>
<organism evidence="6 7">
    <name type="scientific">Armillaria borealis</name>
    <dbReference type="NCBI Taxonomy" id="47425"/>
    <lineage>
        <taxon>Eukaryota</taxon>
        <taxon>Fungi</taxon>
        <taxon>Dikarya</taxon>
        <taxon>Basidiomycota</taxon>
        <taxon>Agaricomycotina</taxon>
        <taxon>Agaricomycetes</taxon>
        <taxon>Agaricomycetidae</taxon>
        <taxon>Agaricales</taxon>
        <taxon>Marasmiineae</taxon>
        <taxon>Physalacriaceae</taxon>
        <taxon>Armillaria</taxon>
    </lineage>
</organism>
<dbReference type="Pfam" id="PF00743">
    <property type="entry name" value="FMO-like"/>
    <property type="match status" value="1"/>
</dbReference>
<dbReference type="PANTHER" id="PTHR23023">
    <property type="entry name" value="DIMETHYLANILINE MONOOXYGENASE"/>
    <property type="match status" value="1"/>
</dbReference>
<evidence type="ECO:0008006" key="8">
    <source>
        <dbReference type="Google" id="ProtNLM"/>
    </source>
</evidence>
<evidence type="ECO:0000256" key="1">
    <source>
        <dbReference type="ARBA" id="ARBA00009183"/>
    </source>
</evidence>
<feature type="compositionally biased region" description="Basic residues" evidence="5">
    <location>
        <begin position="12"/>
        <end position="22"/>
    </location>
</feature>
<dbReference type="Proteomes" id="UP001175226">
    <property type="component" value="Unassembled WGS sequence"/>
</dbReference>
<feature type="compositionally biased region" description="Polar residues" evidence="5">
    <location>
        <begin position="1"/>
        <end position="10"/>
    </location>
</feature>
<dbReference type="PRINTS" id="PR00419">
    <property type="entry name" value="ADXRDTASE"/>
</dbReference>
<name>A0AA39JBF5_9AGAR</name>
<comment type="similarity">
    <text evidence="1">Belongs to the FMO family.</text>
</comment>
<evidence type="ECO:0000256" key="5">
    <source>
        <dbReference type="SAM" id="MobiDB-lite"/>
    </source>
</evidence>
<dbReference type="InterPro" id="IPR050346">
    <property type="entry name" value="FMO-like"/>
</dbReference>
<keyword evidence="7" id="KW-1185">Reference proteome</keyword>
<dbReference type="InterPro" id="IPR020946">
    <property type="entry name" value="Flavin_mOase-like"/>
</dbReference>
<dbReference type="GO" id="GO:0004499">
    <property type="term" value="F:N,N-dimethylaniline monooxygenase activity"/>
    <property type="evidence" value="ECO:0007669"/>
    <property type="project" value="InterPro"/>
</dbReference>
<dbReference type="Pfam" id="PF13450">
    <property type="entry name" value="NAD_binding_8"/>
    <property type="match status" value="1"/>
</dbReference>
<dbReference type="GO" id="GO:0050661">
    <property type="term" value="F:NADP binding"/>
    <property type="evidence" value="ECO:0007669"/>
    <property type="project" value="InterPro"/>
</dbReference>
<dbReference type="AlphaFoldDB" id="A0AA39JBF5"/>
<comment type="caution">
    <text evidence="6">The sequence shown here is derived from an EMBL/GenBank/DDBJ whole genome shotgun (WGS) entry which is preliminary data.</text>
</comment>